<dbReference type="AlphaFoldDB" id="A0A0K8TL86"/>
<keyword evidence="1" id="KW-0472">Membrane</keyword>
<keyword evidence="1" id="KW-0812">Transmembrane</keyword>
<evidence type="ECO:0000313" key="3">
    <source>
        <dbReference type="EMBL" id="JAI14926.1"/>
    </source>
</evidence>
<reference evidence="3" key="1">
    <citation type="journal article" date="2015" name="Insect Biochem. Mol. Biol.">
        <title>An insight into the sialome of the horse fly, Tabanus bromius.</title>
        <authorList>
            <person name="Ribeiro J.M."/>
            <person name="Kazimirova M."/>
            <person name="Takac P."/>
            <person name="Andersen J.F."/>
            <person name="Francischetti I.M."/>
        </authorList>
    </citation>
    <scope>NUCLEOTIDE SEQUENCE</scope>
</reference>
<feature type="non-terminal residue" evidence="3">
    <location>
        <position position="1"/>
    </location>
</feature>
<keyword evidence="2" id="KW-0732">Signal</keyword>
<organism evidence="3">
    <name type="scientific">Tabanus bromius</name>
    <name type="common">Band-eyed brown horse fly</name>
    <dbReference type="NCBI Taxonomy" id="304241"/>
    <lineage>
        <taxon>Eukaryota</taxon>
        <taxon>Metazoa</taxon>
        <taxon>Ecdysozoa</taxon>
        <taxon>Arthropoda</taxon>
        <taxon>Hexapoda</taxon>
        <taxon>Insecta</taxon>
        <taxon>Pterygota</taxon>
        <taxon>Neoptera</taxon>
        <taxon>Endopterygota</taxon>
        <taxon>Diptera</taxon>
        <taxon>Brachycera</taxon>
        <taxon>Tabanomorpha</taxon>
        <taxon>Tabanoidea</taxon>
        <taxon>Tabanidae</taxon>
        <taxon>Tabanus</taxon>
    </lineage>
</organism>
<keyword evidence="1" id="KW-1133">Transmembrane helix</keyword>
<feature type="transmembrane region" description="Helical" evidence="1">
    <location>
        <begin position="264"/>
        <end position="285"/>
    </location>
</feature>
<dbReference type="EMBL" id="GDAI01002677">
    <property type="protein sequence ID" value="JAI14926.1"/>
    <property type="molecule type" value="mRNA"/>
</dbReference>
<feature type="signal peptide" evidence="2">
    <location>
        <begin position="1"/>
        <end position="22"/>
    </location>
</feature>
<evidence type="ECO:0000256" key="1">
    <source>
        <dbReference type="SAM" id="Phobius"/>
    </source>
</evidence>
<accession>A0A0K8TL86</accession>
<name>A0A0K8TL86_TABBR</name>
<protein>
    <submittedName>
        <fullName evidence="3">Putative conserved plasma membrane protein</fullName>
    </submittedName>
</protein>
<feature type="chain" id="PRO_5005520220" evidence="2">
    <location>
        <begin position="23"/>
        <end position="312"/>
    </location>
</feature>
<evidence type="ECO:0000256" key="2">
    <source>
        <dbReference type="SAM" id="SignalP"/>
    </source>
</evidence>
<sequence length="312" mass="34474">KMVNCAFAKLFSLSVLFGLISGRGIPTDETTPPLRVQQCREGCLEKFATENFACMQRPECAMCWEQCLNPPPPKTHKPIPGAWPLHVVSMTRQGSLVSADVAWEPTGNVASGQCLVTWEVSGGGLMGNLLTDSSTVELSLWPDTNYRVQVTCKNKATGLMSRSIPLNINTKKAVVIVRVPTVDTTLATTSNDSILSNDRLKILEDSSNRDDIETSNEDDINSIVHDHSSVLEKVNNHIPQIVHTHLITSTNLGSWTISETRREVIIALCASIILFIVFLTAFVFGRRRVRPSNDKEVLIENEIVPESRTLHV</sequence>
<proteinExistence type="evidence at transcript level"/>